<evidence type="ECO:0000313" key="1">
    <source>
        <dbReference type="EMBL" id="TFK39139.1"/>
    </source>
</evidence>
<gene>
    <name evidence="1" type="ORF">BDQ12DRAFT_682225</name>
</gene>
<dbReference type="Proteomes" id="UP000308652">
    <property type="component" value="Unassembled WGS sequence"/>
</dbReference>
<proteinExistence type="predicted"/>
<organism evidence="1 2">
    <name type="scientific">Crucibulum laeve</name>
    <dbReference type="NCBI Taxonomy" id="68775"/>
    <lineage>
        <taxon>Eukaryota</taxon>
        <taxon>Fungi</taxon>
        <taxon>Dikarya</taxon>
        <taxon>Basidiomycota</taxon>
        <taxon>Agaricomycotina</taxon>
        <taxon>Agaricomycetes</taxon>
        <taxon>Agaricomycetidae</taxon>
        <taxon>Agaricales</taxon>
        <taxon>Agaricineae</taxon>
        <taxon>Nidulariaceae</taxon>
        <taxon>Crucibulum</taxon>
    </lineage>
</organism>
<name>A0A5C3M145_9AGAR</name>
<dbReference type="EMBL" id="ML213600">
    <property type="protein sequence ID" value="TFK39139.1"/>
    <property type="molecule type" value="Genomic_DNA"/>
</dbReference>
<reference evidence="1 2" key="1">
    <citation type="journal article" date="2019" name="Nat. Ecol. Evol.">
        <title>Megaphylogeny resolves global patterns of mushroom evolution.</title>
        <authorList>
            <person name="Varga T."/>
            <person name="Krizsan K."/>
            <person name="Foldi C."/>
            <person name="Dima B."/>
            <person name="Sanchez-Garcia M."/>
            <person name="Sanchez-Ramirez S."/>
            <person name="Szollosi G.J."/>
            <person name="Szarkandi J.G."/>
            <person name="Papp V."/>
            <person name="Albert L."/>
            <person name="Andreopoulos W."/>
            <person name="Angelini C."/>
            <person name="Antonin V."/>
            <person name="Barry K.W."/>
            <person name="Bougher N.L."/>
            <person name="Buchanan P."/>
            <person name="Buyck B."/>
            <person name="Bense V."/>
            <person name="Catcheside P."/>
            <person name="Chovatia M."/>
            <person name="Cooper J."/>
            <person name="Damon W."/>
            <person name="Desjardin D."/>
            <person name="Finy P."/>
            <person name="Geml J."/>
            <person name="Haridas S."/>
            <person name="Hughes K."/>
            <person name="Justo A."/>
            <person name="Karasinski D."/>
            <person name="Kautmanova I."/>
            <person name="Kiss B."/>
            <person name="Kocsube S."/>
            <person name="Kotiranta H."/>
            <person name="LaButti K.M."/>
            <person name="Lechner B.E."/>
            <person name="Liimatainen K."/>
            <person name="Lipzen A."/>
            <person name="Lukacs Z."/>
            <person name="Mihaltcheva S."/>
            <person name="Morgado L.N."/>
            <person name="Niskanen T."/>
            <person name="Noordeloos M.E."/>
            <person name="Ohm R.A."/>
            <person name="Ortiz-Santana B."/>
            <person name="Ovrebo C."/>
            <person name="Racz N."/>
            <person name="Riley R."/>
            <person name="Savchenko A."/>
            <person name="Shiryaev A."/>
            <person name="Soop K."/>
            <person name="Spirin V."/>
            <person name="Szebenyi C."/>
            <person name="Tomsovsky M."/>
            <person name="Tulloss R.E."/>
            <person name="Uehling J."/>
            <person name="Grigoriev I.V."/>
            <person name="Vagvolgyi C."/>
            <person name="Papp T."/>
            <person name="Martin F.M."/>
            <person name="Miettinen O."/>
            <person name="Hibbett D.S."/>
            <person name="Nagy L.G."/>
        </authorList>
    </citation>
    <scope>NUCLEOTIDE SEQUENCE [LARGE SCALE GENOMIC DNA]</scope>
    <source>
        <strain evidence="1 2">CBS 166.37</strain>
    </source>
</reference>
<evidence type="ECO:0000313" key="2">
    <source>
        <dbReference type="Proteomes" id="UP000308652"/>
    </source>
</evidence>
<sequence length="167" mass="19040">MKLLVKYRSNLYSWAETGSTMELVDCNAVHWKCELRSRVPDEPALLLLVAPAKYPFQLSKGVRRWMYECTSDRRYWMIPRGVPLRLPADSGVQAAIGFMRMLVVVMSDGDRVYIVPGISIDNKALPAQSTRARSMSRGVAKWFQLASTPLQLIVEPTSRTKDRPYMD</sequence>
<protein>
    <submittedName>
        <fullName evidence="1">Uncharacterized protein</fullName>
    </submittedName>
</protein>
<dbReference type="AlphaFoldDB" id="A0A5C3M145"/>
<keyword evidence="2" id="KW-1185">Reference proteome</keyword>
<accession>A0A5C3M145</accession>